<dbReference type="EMBL" id="JH126399">
    <property type="protein sequence ID" value="EGX95628.1"/>
    <property type="molecule type" value="Genomic_DNA"/>
</dbReference>
<organism evidence="1 2">
    <name type="scientific">Cordyceps militaris (strain CM01)</name>
    <name type="common">Caterpillar fungus</name>
    <dbReference type="NCBI Taxonomy" id="983644"/>
    <lineage>
        <taxon>Eukaryota</taxon>
        <taxon>Fungi</taxon>
        <taxon>Dikarya</taxon>
        <taxon>Ascomycota</taxon>
        <taxon>Pezizomycotina</taxon>
        <taxon>Sordariomycetes</taxon>
        <taxon>Hypocreomycetidae</taxon>
        <taxon>Hypocreales</taxon>
        <taxon>Cordycipitaceae</taxon>
        <taxon>Cordyceps</taxon>
    </lineage>
</organism>
<dbReference type="InParanoid" id="G3J345"/>
<gene>
    <name evidence="1" type="ORF">CCM_00282</name>
</gene>
<dbReference type="KEGG" id="cmt:CCM_00282"/>
<dbReference type="VEuPathDB" id="FungiDB:CCM_00282"/>
<name>G3J345_CORMM</name>
<proteinExistence type="predicted"/>
<dbReference type="GeneID" id="18162317"/>
<sequence length="64" mass="7276">MTSLPANCRQRASDSVLPVDMVLQCSYLCRVHRAPVVHIENQHEWLAAFLLFAITNKLVLNRNA</sequence>
<dbReference type="AlphaFoldDB" id="G3J345"/>
<reference evidence="1 2" key="1">
    <citation type="journal article" date="2011" name="Genome Biol.">
        <title>Genome sequence of the insect pathogenic fungus Cordyceps militaris, a valued traditional Chinese medicine.</title>
        <authorList>
            <person name="Zheng P."/>
            <person name="Xia Y."/>
            <person name="Xiao G."/>
            <person name="Xiong C."/>
            <person name="Hu X."/>
            <person name="Zhang S."/>
            <person name="Zheng H."/>
            <person name="Huang Y."/>
            <person name="Zhou Y."/>
            <person name="Wang S."/>
            <person name="Zhao G.P."/>
            <person name="Liu X."/>
            <person name="St Leger R.J."/>
            <person name="Wang C."/>
        </authorList>
    </citation>
    <scope>NUCLEOTIDE SEQUENCE [LARGE SCALE GENOMIC DNA]</scope>
    <source>
        <strain evidence="1 2">CM01</strain>
    </source>
</reference>
<dbReference type="HOGENOM" id="CLU_2867575_0_0_1"/>
<dbReference type="RefSeq" id="XP_006665505.1">
    <property type="nucleotide sequence ID" value="XM_006665442.1"/>
</dbReference>
<protein>
    <submittedName>
        <fullName evidence="1">Uncharacterized protein</fullName>
    </submittedName>
</protein>
<dbReference type="Proteomes" id="UP000001610">
    <property type="component" value="Unassembled WGS sequence"/>
</dbReference>
<keyword evidence="2" id="KW-1185">Reference proteome</keyword>
<accession>G3J345</accession>
<evidence type="ECO:0000313" key="2">
    <source>
        <dbReference type="Proteomes" id="UP000001610"/>
    </source>
</evidence>
<evidence type="ECO:0000313" key="1">
    <source>
        <dbReference type="EMBL" id="EGX95628.1"/>
    </source>
</evidence>